<feature type="region of interest" description="Disordered" evidence="1">
    <location>
        <begin position="354"/>
        <end position="495"/>
    </location>
</feature>
<dbReference type="Proteomes" id="UP000053611">
    <property type="component" value="Unassembled WGS sequence"/>
</dbReference>
<dbReference type="EMBL" id="KQ087195">
    <property type="protein sequence ID" value="KLT43385.1"/>
    <property type="molecule type" value="Genomic_DNA"/>
</dbReference>
<feature type="compositionally biased region" description="Basic and acidic residues" evidence="1">
    <location>
        <begin position="259"/>
        <end position="271"/>
    </location>
</feature>
<sequence length="1135" mass="121385">MPVAVPAAPPVLRPPSFSIQTSPKANMAALGVVTGDPMAVRRSRPQQQKQQQQQQQLQPLQPTRASTDPRASYAPPATMDQSQPKSNSIPAPFPTSRHQPTNSASNLPAIAGLADAGPYPSTPAQMRQTAGAAAGGLGLPALPALPGAGPSGGLQIPQGMKPGEEICLECMMRDRDLADVDVTGDGVWERASDAALDELKAREYDLLRGMSVDHSVSAWSVDESISSSTHGETLSSPRSHASGVYSDEAARTAAAKKQQAREARRQRREDRDAQIARIGWRGFKWEEGSGGDGFPVGFRGTRPGPLTEKGIKNVMTMFPSSSALRFQILQSYLRGQYRLIIELRQEAQRLGQYPEPQELTYPPSPTLESHDSVLSGSLASQRTARVSMERGAPSIKAPSISTARSAPVTMQQPVPRLRESPSTPAGLNSGIKARPRTHYDREPTSAASRLSTATNIRPSPNLGLGTSPSNRASHLKAPSGSTGPKGRESKFYAGDDWSDTEDLWPGYDELGGSAGSNNLRPFSFAVRAGQQREREGSIGSHHRRSFFGKFGDSVTSFFTGSHGGSGSMMDMHLGLDMDRRNRTSSYQVHESPRVSAFIPSRPSYSGRRSYLGQQPNEDPLAPPPVLQERPRAKSVTAMHPSARLTQVSMYAPEPADDEVSPKKKGGIKGLIQKMKKGGSSKKDRRQSLSAALAVEENSPGSDLIPPPPMNFLVNRGERNHDRKRSSSSISMANDSQGSLAPASQGQRSVSAPLGSSGSDISPTSSRFQPDRPTDLPRRSTAPAVELPPGAAEAGYNLHRGSLMGSTMEMLTGSSHNGVPHPVVTPDLQMVYDEPQPLRETMLPNTNGAAHPPYAVAGNAQSYAGKGNMQQSMSSRYSSSTTTVPALETPESANNMNSYLAPAPQGNTSPNRFKNLPPLPPGMIPKQGSPSIGSPEMYSEADALSMRGSVYDNKRMSSMPYPRASMSAEPPTNYRTGVPPSSEYFPTASPRYHQPPQGNQSPGPIHSGSPGSSGSRSSTSTPFLQPGSGFVPQQRVIQPRASFDVLADNRSARVRRSTAVPGMGMPMDWGRNAQSMYIQQSAAASTGSFGRFLKGDPRGAGGPPPPHVANMVASSVAPTEDRKERRRGIKSIFGKK</sequence>
<evidence type="ECO:0000313" key="3">
    <source>
        <dbReference type="Proteomes" id="UP000053611"/>
    </source>
</evidence>
<keyword evidence="3" id="KW-1185">Reference proteome</keyword>
<proteinExistence type="predicted"/>
<feature type="region of interest" description="Disordered" evidence="1">
    <location>
        <begin position="1"/>
        <end position="131"/>
    </location>
</feature>
<evidence type="ECO:0000256" key="1">
    <source>
        <dbReference type="SAM" id="MobiDB-lite"/>
    </source>
</evidence>
<feature type="compositionally biased region" description="Polar residues" evidence="1">
    <location>
        <begin position="227"/>
        <end position="239"/>
    </location>
</feature>
<protein>
    <submittedName>
        <fullName evidence="2">Uncharacterized protein</fullName>
    </submittedName>
</protein>
<feature type="compositionally biased region" description="Low complexity" evidence="1">
    <location>
        <begin position="599"/>
        <end position="610"/>
    </location>
</feature>
<accession>A0A0J0XQJ3</accession>
<feature type="compositionally biased region" description="Polar residues" evidence="1">
    <location>
        <begin position="726"/>
        <end position="749"/>
    </location>
</feature>
<feature type="compositionally biased region" description="Polar residues" evidence="1">
    <location>
        <begin position="399"/>
        <end position="412"/>
    </location>
</feature>
<feature type="compositionally biased region" description="Basic residues" evidence="1">
    <location>
        <begin position="1123"/>
        <end position="1135"/>
    </location>
</feature>
<dbReference type="RefSeq" id="XP_018279876.1">
    <property type="nucleotide sequence ID" value="XM_018425297.1"/>
</dbReference>
<dbReference type="OrthoDB" id="3013446at2759"/>
<feature type="compositionally biased region" description="Polar residues" evidence="1">
    <location>
        <begin position="445"/>
        <end position="472"/>
    </location>
</feature>
<dbReference type="STRING" id="879819.A0A0J0XQJ3"/>
<feature type="compositionally biased region" description="Low complexity" evidence="1">
    <location>
        <begin position="45"/>
        <end position="62"/>
    </location>
</feature>
<feature type="compositionally biased region" description="Basic residues" evidence="1">
    <location>
        <begin position="673"/>
        <end position="684"/>
    </location>
</feature>
<feature type="region of interest" description="Disordered" evidence="1">
    <location>
        <begin position="672"/>
        <end position="795"/>
    </location>
</feature>
<feature type="region of interest" description="Disordered" evidence="1">
    <location>
        <begin position="961"/>
        <end position="1034"/>
    </location>
</feature>
<feature type="compositionally biased region" description="Polar residues" evidence="1">
    <location>
        <begin position="96"/>
        <end position="106"/>
    </location>
</feature>
<feature type="region of interest" description="Disordered" evidence="1">
    <location>
        <begin position="227"/>
        <end position="271"/>
    </location>
</feature>
<feature type="region of interest" description="Disordered" evidence="1">
    <location>
        <begin position="1080"/>
        <end position="1135"/>
    </location>
</feature>
<dbReference type="GeneID" id="28985900"/>
<feature type="compositionally biased region" description="Low complexity" evidence="1">
    <location>
        <begin position="755"/>
        <end position="765"/>
    </location>
</feature>
<feature type="compositionally biased region" description="Low complexity" evidence="1">
    <location>
        <begin position="1000"/>
        <end position="1021"/>
    </location>
</feature>
<gene>
    <name evidence="2" type="ORF">CC85DRAFT_301392</name>
</gene>
<evidence type="ECO:0000313" key="2">
    <source>
        <dbReference type="EMBL" id="KLT43385.1"/>
    </source>
</evidence>
<name>A0A0J0XQJ3_9TREE</name>
<dbReference type="AlphaFoldDB" id="A0A0J0XQJ3"/>
<feature type="compositionally biased region" description="Polar residues" evidence="1">
    <location>
        <begin position="79"/>
        <end position="89"/>
    </location>
</feature>
<organism evidence="2 3">
    <name type="scientific">Cutaneotrichosporon oleaginosum</name>
    <dbReference type="NCBI Taxonomy" id="879819"/>
    <lineage>
        <taxon>Eukaryota</taxon>
        <taxon>Fungi</taxon>
        <taxon>Dikarya</taxon>
        <taxon>Basidiomycota</taxon>
        <taxon>Agaricomycotina</taxon>
        <taxon>Tremellomycetes</taxon>
        <taxon>Trichosporonales</taxon>
        <taxon>Trichosporonaceae</taxon>
        <taxon>Cutaneotrichosporon</taxon>
    </lineage>
</organism>
<feature type="region of interest" description="Disordered" evidence="1">
    <location>
        <begin position="583"/>
        <end position="626"/>
    </location>
</feature>
<feature type="compositionally biased region" description="Basic and acidic residues" evidence="1">
    <location>
        <begin position="768"/>
        <end position="777"/>
    </location>
</feature>
<feature type="compositionally biased region" description="Polar residues" evidence="1">
    <location>
        <begin position="372"/>
        <end position="384"/>
    </location>
</feature>
<reference evidence="2 3" key="1">
    <citation type="submission" date="2015-03" db="EMBL/GenBank/DDBJ databases">
        <title>Genomics and transcriptomics of the oil-accumulating basidiomycete yeast T. oleaginosus allow insights into substrate utilization and the diverse evolutionary trajectories of mating systems in fungi.</title>
        <authorList>
            <consortium name="DOE Joint Genome Institute"/>
            <person name="Kourist R."/>
            <person name="Kracht O."/>
            <person name="Bracharz F."/>
            <person name="Lipzen A."/>
            <person name="Nolan M."/>
            <person name="Ohm R."/>
            <person name="Grigoriev I."/>
            <person name="Sun S."/>
            <person name="Heitman J."/>
            <person name="Bruck T."/>
            <person name="Nowrousian M."/>
        </authorList>
    </citation>
    <scope>NUCLEOTIDE SEQUENCE [LARGE SCALE GENOMIC DNA]</scope>
    <source>
        <strain evidence="2 3">IBC0246</strain>
    </source>
</reference>